<keyword evidence="5" id="KW-1185">Reference proteome</keyword>
<accession>A0AAD4QMZ8</accession>
<feature type="transmembrane region" description="Helical" evidence="1">
    <location>
        <begin position="676"/>
        <end position="696"/>
    </location>
</feature>
<evidence type="ECO:0000313" key="5">
    <source>
        <dbReference type="Proteomes" id="UP001203297"/>
    </source>
</evidence>
<dbReference type="PANTHER" id="PTHR37994">
    <property type="entry name" value="ARAE_2_N DOMAIN-CONTAINING PROTEIN-RELATED"/>
    <property type="match status" value="1"/>
</dbReference>
<keyword evidence="1" id="KW-0812">Transmembrane</keyword>
<feature type="domain" description="Putative ER transporter 6TM N-terminal" evidence="3">
    <location>
        <begin position="138"/>
        <end position="344"/>
    </location>
</feature>
<dbReference type="Proteomes" id="UP001203297">
    <property type="component" value="Unassembled WGS sequence"/>
</dbReference>
<feature type="transmembrane region" description="Helical" evidence="1">
    <location>
        <begin position="600"/>
        <end position="622"/>
    </location>
</feature>
<dbReference type="PANTHER" id="PTHR37994:SF3">
    <property type="entry name" value="ER TRANSPORTER 6TM N-TERMINAL DOMAIN-CONTAINING PROTEIN"/>
    <property type="match status" value="1"/>
</dbReference>
<gene>
    <name evidence="4" type="ORF">B0F90DRAFT_1668483</name>
</gene>
<organism evidence="4 5">
    <name type="scientific">Multifurca ochricompacta</name>
    <dbReference type="NCBI Taxonomy" id="376703"/>
    <lineage>
        <taxon>Eukaryota</taxon>
        <taxon>Fungi</taxon>
        <taxon>Dikarya</taxon>
        <taxon>Basidiomycota</taxon>
        <taxon>Agaricomycotina</taxon>
        <taxon>Agaricomycetes</taxon>
        <taxon>Russulales</taxon>
        <taxon>Russulaceae</taxon>
        <taxon>Multifurca</taxon>
    </lineage>
</organism>
<comment type="caution">
    <text evidence="4">The sequence shown here is derived from an EMBL/GenBank/DDBJ whole genome shotgun (WGS) entry which is preliminary data.</text>
</comment>
<evidence type="ECO:0008006" key="6">
    <source>
        <dbReference type="Google" id="ProtNLM"/>
    </source>
</evidence>
<feature type="transmembrane region" description="Helical" evidence="1">
    <location>
        <begin position="703"/>
        <end position="720"/>
    </location>
</feature>
<name>A0AAD4QMZ8_9AGAM</name>
<evidence type="ECO:0000256" key="1">
    <source>
        <dbReference type="SAM" id="Phobius"/>
    </source>
</evidence>
<sequence length="956" mass="106712">MSRTQETGTSTDTTTGRLPNFISHILKFVLAVWDFIRPQPWVINNIRKRKSHWLLFRSWLAGWIMLFLMLPTNSLKTIGNLAYFGLLFSTFIPPMFPVQIYFVPFLNPDRPSIVVRSTDWLDMWLSWNEGSHFYFSGQTSSNPDQAFRIEIFRGDYLDARASAMYGLFMGIGALIFGFVRAYSVSLKYFSIFGIIALDIYCCIGPLYPFANYAAINGVLIASSGYCAIALVCCFVFSPETVNQAYLGLVSTILGKVKAMLSSQDELLSPKSGDFGPGCPKLKALTEARFTLLTMYQNLTGFAIYLQSEFSVGRWSGDDVHGLADPLLAVVARISGLSTFVKHLRDLPSPPEAFAFTPAPATVSSDTNLLHHVFNPDITRESILKVTLIEALPHVREATAELRAATIQGVVATQALVDAVSNDRLLSRSGPIAPLEERLDIATNKLRAALDNFKEQGTDAVLLAYGHKPRVDIPLRSLYIGYVFSSTAIIIGEVVLSLVQTVAETSARRRRVRPWAPSSLRHFVHALLKGRRKNEECNSCDEGNETYEDEEDIQEQKYQLDPDSHPPGNSFQRFMNRLHYVLIWSRTPKALDAEYDDCKFIFRYVLVSILLWLPYFFYVNKGLCRLRALIMGQATMSVYAGDQVYQYVIRITGTFLGLITTLLIWYTGNGSGNGTPYGLAVSYAVFFVPIMFVRLFAPVKYAQGISLGCYTASLITGFSWIDGHLPVLSNPGIGWPAAWRRWATAVIGCGASFVIMMLPPLSGRKAVRLRAAASLNALSHVYTSLISAWITDGAEGEDVTFTSTSREKAFRERLIAVTLQVQAVKQQMMLATWEGGIRGRWPQKKEMIGVLAQLGGALWKLDTKWRLSLLDHTKVVDPNFIADIVSVFSSVSQSLRTGESMHTVLPQTLLDRLLLHHQAGWAVAPTPNLDRHNVIGPEEMQSLNHMFYTSRLSPFTS</sequence>
<feature type="transmembrane region" description="Helical" evidence="1">
    <location>
        <begin position="53"/>
        <end position="70"/>
    </location>
</feature>
<dbReference type="Pfam" id="PF10337">
    <property type="entry name" value="ArAE_2_N"/>
    <property type="match status" value="2"/>
</dbReference>
<feature type="transmembrane region" description="Helical" evidence="1">
    <location>
        <begin position="188"/>
        <end position="207"/>
    </location>
</feature>
<feature type="transmembrane region" description="Helical" evidence="1">
    <location>
        <begin position="82"/>
        <end position="103"/>
    </location>
</feature>
<feature type="transmembrane region" description="Helical" evidence="1">
    <location>
        <begin position="740"/>
        <end position="760"/>
    </location>
</feature>
<dbReference type="InterPro" id="IPR018820">
    <property type="entry name" value="BRE4-related_DUF2421"/>
</dbReference>
<feature type="transmembrane region" description="Helical" evidence="1">
    <location>
        <begin position="214"/>
        <end position="237"/>
    </location>
</feature>
<proteinExistence type="predicted"/>
<dbReference type="Pfam" id="PF10334">
    <property type="entry name" value="BRE4"/>
    <property type="match status" value="1"/>
</dbReference>
<evidence type="ECO:0000259" key="2">
    <source>
        <dbReference type="Pfam" id="PF10334"/>
    </source>
</evidence>
<reference evidence="4" key="1">
    <citation type="journal article" date="2022" name="New Phytol.">
        <title>Evolutionary transition to the ectomycorrhizal habit in the genomes of a hyperdiverse lineage of mushroom-forming fungi.</title>
        <authorList>
            <person name="Looney B."/>
            <person name="Miyauchi S."/>
            <person name="Morin E."/>
            <person name="Drula E."/>
            <person name="Courty P.E."/>
            <person name="Kohler A."/>
            <person name="Kuo A."/>
            <person name="LaButti K."/>
            <person name="Pangilinan J."/>
            <person name="Lipzen A."/>
            <person name="Riley R."/>
            <person name="Andreopoulos W."/>
            <person name="He G."/>
            <person name="Johnson J."/>
            <person name="Nolan M."/>
            <person name="Tritt A."/>
            <person name="Barry K.W."/>
            <person name="Grigoriev I.V."/>
            <person name="Nagy L.G."/>
            <person name="Hibbett D."/>
            <person name="Henrissat B."/>
            <person name="Matheny P.B."/>
            <person name="Labbe J."/>
            <person name="Martin F.M."/>
        </authorList>
    </citation>
    <scope>NUCLEOTIDE SEQUENCE</scope>
    <source>
        <strain evidence="4">BPL690</strain>
    </source>
</reference>
<feature type="transmembrane region" description="Helical" evidence="1">
    <location>
        <begin position="477"/>
        <end position="498"/>
    </location>
</feature>
<dbReference type="EMBL" id="WTXG01000020">
    <property type="protein sequence ID" value="KAI0299989.1"/>
    <property type="molecule type" value="Genomic_DNA"/>
</dbReference>
<dbReference type="InterPro" id="IPR018823">
    <property type="entry name" value="ArAE_2_N"/>
</dbReference>
<feature type="domain" description="Putative ER transporter 6TM N-terminal" evidence="3">
    <location>
        <begin position="41"/>
        <end position="103"/>
    </location>
</feature>
<keyword evidence="1" id="KW-0472">Membrane</keyword>
<feature type="transmembrane region" description="Helical" evidence="1">
    <location>
        <begin position="163"/>
        <end position="182"/>
    </location>
</feature>
<keyword evidence="1" id="KW-1133">Transmembrane helix</keyword>
<protein>
    <recommendedName>
        <fullName evidence="6">DUF2421 domain-containing protein</fullName>
    </recommendedName>
</protein>
<evidence type="ECO:0000259" key="3">
    <source>
        <dbReference type="Pfam" id="PF10337"/>
    </source>
</evidence>
<dbReference type="AlphaFoldDB" id="A0AAD4QMZ8"/>
<feature type="domain" description="DUF2421" evidence="2">
    <location>
        <begin position="759"/>
        <end position="924"/>
    </location>
</feature>
<feature type="transmembrane region" description="Helical" evidence="1">
    <location>
        <begin position="643"/>
        <end position="664"/>
    </location>
</feature>
<evidence type="ECO:0000313" key="4">
    <source>
        <dbReference type="EMBL" id="KAI0299989.1"/>
    </source>
</evidence>